<organism evidence="4 5">
    <name type="scientific">Leptopilina boulardi filamentous virus</name>
    <dbReference type="NCBI Taxonomy" id="552509"/>
    <lineage>
        <taxon>Viruses</taxon>
        <taxon>Viruses incertae sedis</taxon>
        <taxon>Naldaviricetes</taxon>
        <taxon>Lefavirales</taxon>
        <taxon>Filamentoviridae</taxon>
        <taxon>Alphafilamentovirus</taxon>
        <taxon>Alphafilamentovirus leboulardi</taxon>
    </lineage>
</organism>
<gene>
    <name evidence="4" type="ORF">LbFV_ORF2</name>
</gene>
<dbReference type="EMBL" id="KY009685">
    <property type="protein sequence ID" value="AQQ79922.1"/>
    <property type="molecule type" value="Genomic_DNA"/>
</dbReference>
<sequence length="334" mass="40316">MKFKEAIFTSLKNRKRQNVINSHLKYVKLIKNYNDKSSFEEFIYYFIKNNKSLRYCKSVYVSLVHYFRQKDALFKKPFSYSKISSCYKKASKIQNSLKNNDSLYHQGLFVNVQHENINVNMGVDNFLPINEIIYIKNILEFYLFENFSEKIQINENIRENFYILKNKINLFCTIPFSIFILSLIYTGARNGEFLLLTHNQGVELTQKTKLKIITKTGPEYLSIGNKLQYIYYLYIKYLDNKNIKNERFFKHNYYNMRRKFINLYTLLFNKNKPRGALFHIFRSFFTLMTFKKDNLLTQDILHHKNVQITNGYYRNQLKDVSLRKKLFDYIENIV</sequence>
<feature type="transmembrane region" description="Helical" evidence="3">
    <location>
        <begin position="168"/>
        <end position="188"/>
    </location>
</feature>
<keyword evidence="3" id="KW-0472">Membrane</keyword>
<dbReference type="InterPro" id="IPR013762">
    <property type="entry name" value="Integrase-like_cat_sf"/>
</dbReference>
<dbReference type="KEGG" id="vg:31050479"/>
<evidence type="ECO:0000256" key="2">
    <source>
        <dbReference type="ARBA" id="ARBA00023172"/>
    </source>
</evidence>
<evidence type="ECO:0000256" key="1">
    <source>
        <dbReference type="ARBA" id="ARBA00008857"/>
    </source>
</evidence>
<dbReference type="GO" id="GO:0015074">
    <property type="term" value="P:DNA integration"/>
    <property type="evidence" value="ECO:0007669"/>
    <property type="project" value="InterPro"/>
</dbReference>
<evidence type="ECO:0000313" key="5">
    <source>
        <dbReference type="Proteomes" id="UP000203066"/>
    </source>
</evidence>
<proteinExistence type="inferred from homology"/>
<keyword evidence="5" id="KW-1185">Reference proteome</keyword>
<evidence type="ECO:0000313" key="4">
    <source>
        <dbReference type="EMBL" id="AQQ79922.1"/>
    </source>
</evidence>
<comment type="similarity">
    <text evidence="1">Belongs to the 'phage' integrase family.</text>
</comment>
<name>A0A1S5YD24_9VIRU</name>
<dbReference type="Gene3D" id="1.10.443.10">
    <property type="entry name" value="Intergrase catalytic core"/>
    <property type="match status" value="1"/>
</dbReference>
<keyword evidence="3" id="KW-1133">Transmembrane helix</keyword>
<dbReference type="InterPro" id="IPR011010">
    <property type="entry name" value="DNA_brk_join_enz"/>
</dbReference>
<evidence type="ECO:0008006" key="6">
    <source>
        <dbReference type="Google" id="ProtNLM"/>
    </source>
</evidence>
<dbReference type="GO" id="GO:0006310">
    <property type="term" value="P:DNA recombination"/>
    <property type="evidence" value="ECO:0007669"/>
    <property type="project" value="UniProtKB-KW"/>
</dbReference>
<dbReference type="RefSeq" id="YP_009345606.1">
    <property type="nucleotide sequence ID" value="NC_033778.1"/>
</dbReference>
<dbReference type="GO" id="GO:0003677">
    <property type="term" value="F:DNA binding"/>
    <property type="evidence" value="ECO:0007669"/>
    <property type="project" value="InterPro"/>
</dbReference>
<keyword evidence="3" id="KW-0812">Transmembrane</keyword>
<dbReference type="Proteomes" id="UP000203066">
    <property type="component" value="Segment"/>
</dbReference>
<evidence type="ECO:0000256" key="3">
    <source>
        <dbReference type="SAM" id="Phobius"/>
    </source>
</evidence>
<reference evidence="4 5" key="1">
    <citation type="journal article" date="2016" name="Genome Biol. Evol.">
        <title>Genome Sequencing of the Behavior Manipulating Virus LbFV Reveals a Possible New Virus Family.</title>
        <authorList>
            <person name="Lepetit D."/>
            <person name="Gillet B."/>
            <person name="Hughes S."/>
            <person name="Kraaijeveld K."/>
            <person name="Varaldi J."/>
        </authorList>
    </citation>
    <scope>NUCLEOTIDE SEQUENCE [LARGE SCALE GENOMIC DNA]</scope>
    <source>
        <strain evidence="4">Valence Gotheron</strain>
    </source>
</reference>
<dbReference type="GeneID" id="31050479"/>
<keyword evidence="2" id="KW-0233">DNA recombination</keyword>
<protein>
    <recommendedName>
        <fullName evidence="6">Integrase</fullName>
    </recommendedName>
</protein>
<accession>A0A1S5YD24</accession>
<dbReference type="SUPFAM" id="SSF56349">
    <property type="entry name" value="DNA breaking-rejoining enzymes"/>
    <property type="match status" value="1"/>
</dbReference>